<dbReference type="EMBL" id="JADJMS010000037">
    <property type="protein sequence ID" value="MBK7416270.1"/>
    <property type="molecule type" value="Genomic_DNA"/>
</dbReference>
<evidence type="ECO:0000256" key="2">
    <source>
        <dbReference type="SAM" id="Phobius"/>
    </source>
</evidence>
<sequence>MAINCAEYLHRLGLNDSHQYAVFLEDDVEGQHVHIVANRISASGQVYLGRNENLATTRICAELERKFGLRVTPEATADESGQIRQPDRRSVTSRELQKAVRTDEVPARIVLQQLIEKAWTGRPATEQFVDRLAGDNVRIVPNVASTGRVSGMRFSIDGELWFSGSQLGAAYKWGALCERIDYDKDRDAQCLGDLKDANTSVATSGDVGDTSSRADAIASRELEPNDPAEPAPGWDGGGNGAGLQTANRLEQCPDAIRDAVKSIPRPLRLVQAAILCMLTALITAAATAAWVHHTVSRPILVIDTATLTRQLAAELKRP</sequence>
<dbReference type="Pfam" id="PF03432">
    <property type="entry name" value="Relaxase"/>
    <property type="match status" value="1"/>
</dbReference>
<name>A0A935N271_9RHOO</name>
<comment type="caution">
    <text evidence="4">The sequence shown here is derived from an EMBL/GenBank/DDBJ whole genome shotgun (WGS) entry which is preliminary data.</text>
</comment>
<organism evidence="4 5">
    <name type="scientific">Candidatus Dechloromonas phosphorivorans</name>
    <dbReference type="NCBI Taxonomy" id="2899244"/>
    <lineage>
        <taxon>Bacteria</taxon>
        <taxon>Pseudomonadati</taxon>
        <taxon>Pseudomonadota</taxon>
        <taxon>Betaproteobacteria</taxon>
        <taxon>Rhodocyclales</taxon>
        <taxon>Azonexaceae</taxon>
        <taxon>Dechloromonas</taxon>
    </lineage>
</organism>
<dbReference type="Proteomes" id="UP000739411">
    <property type="component" value="Unassembled WGS sequence"/>
</dbReference>
<proteinExistence type="predicted"/>
<evidence type="ECO:0000313" key="4">
    <source>
        <dbReference type="EMBL" id="MBK7416270.1"/>
    </source>
</evidence>
<keyword evidence="2" id="KW-0472">Membrane</keyword>
<feature type="transmembrane region" description="Helical" evidence="2">
    <location>
        <begin position="269"/>
        <end position="291"/>
    </location>
</feature>
<protein>
    <recommendedName>
        <fullName evidence="3">MobA/VirD2-like nuclease domain-containing protein</fullName>
    </recommendedName>
</protein>
<gene>
    <name evidence="4" type="ORF">IPJ38_15395</name>
</gene>
<keyword evidence="2" id="KW-1133">Transmembrane helix</keyword>
<keyword evidence="2" id="KW-0812">Transmembrane</keyword>
<reference evidence="4 5" key="1">
    <citation type="submission" date="2020-10" db="EMBL/GenBank/DDBJ databases">
        <title>Connecting structure to function with the recovery of over 1000 high-quality activated sludge metagenome-assembled genomes encoding full-length rRNA genes using long-read sequencing.</title>
        <authorList>
            <person name="Singleton C.M."/>
            <person name="Petriglieri F."/>
            <person name="Kristensen J.M."/>
            <person name="Kirkegaard R.H."/>
            <person name="Michaelsen T.Y."/>
            <person name="Andersen M.H."/>
            <person name="Karst S.M."/>
            <person name="Dueholm M.S."/>
            <person name="Nielsen P.H."/>
            <person name="Albertsen M."/>
        </authorList>
    </citation>
    <scope>NUCLEOTIDE SEQUENCE [LARGE SCALE GENOMIC DNA]</scope>
    <source>
        <strain evidence="4">EsbW_18-Q3-R4-48_BATAC.463</strain>
    </source>
</reference>
<dbReference type="AlphaFoldDB" id="A0A935N271"/>
<dbReference type="InterPro" id="IPR005094">
    <property type="entry name" value="Endonuclease_MobA/VirD2"/>
</dbReference>
<accession>A0A935N271</accession>
<feature type="domain" description="MobA/VirD2-like nuclease" evidence="3">
    <location>
        <begin position="6"/>
        <end position="69"/>
    </location>
</feature>
<evidence type="ECO:0000259" key="3">
    <source>
        <dbReference type="Pfam" id="PF03432"/>
    </source>
</evidence>
<feature type="region of interest" description="Disordered" evidence="1">
    <location>
        <begin position="218"/>
        <end position="242"/>
    </location>
</feature>
<evidence type="ECO:0000256" key="1">
    <source>
        <dbReference type="SAM" id="MobiDB-lite"/>
    </source>
</evidence>
<evidence type="ECO:0000313" key="5">
    <source>
        <dbReference type="Proteomes" id="UP000739411"/>
    </source>
</evidence>